<proteinExistence type="predicted"/>
<evidence type="ECO:0000313" key="1">
    <source>
        <dbReference type="EMBL" id="GAA0588653.1"/>
    </source>
</evidence>
<reference evidence="1 2" key="1">
    <citation type="journal article" date="2019" name="Int. J. Syst. Evol. Microbiol.">
        <title>The Global Catalogue of Microorganisms (GCM) 10K type strain sequencing project: providing services to taxonomists for standard genome sequencing and annotation.</title>
        <authorList>
            <consortium name="The Broad Institute Genomics Platform"/>
            <consortium name="The Broad Institute Genome Sequencing Center for Infectious Disease"/>
            <person name="Wu L."/>
            <person name="Ma J."/>
        </authorList>
    </citation>
    <scope>NUCLEOTIDE SEQUENCE [LARGE SCALE GENOMIC DNA]</scope>
    <source>
        <strain evidence="1 2">JCM 9933</strain>
    </source>
</reference>
<name>A0ABN1FDN2_9PROT</name>
<comment type="caution">
    <text evidence="1">The sequence shown here is derived from an EMBL/GenBank/DDBJ whole genome shotgun (WGS) entry which is preliminary data.</text>
</comment>
<gene>
    <name evidence="1" type="ORF">GCM10009416_28890</name>
</gene>
<accession>A0ABN1FDN2</accession>
<sequence length="100" mass="10531">MSGEMGVLTYLTDATESHPGEGALCVGDPVVLRQGRRGGKLEAWSANGRRLGALPPAESEALSGLLTGDNDRLRGHIAALVPRPRLTGPGRIHIRVIEQG</sequence>
<dbReference type="Proteomes" id="UP001501588">
    <property type="component" value="Unassembled WGS sequence"/>
</dbReference>
<keyword evidence="2" id="KW-1185">Reference proteome</keyword>
<protein>
    <submittedName>
        <fullName evidence="1">Uncharacterized protein</fullName>
    </submittedName>
</protein>
<dbReference type="EMBL" id="BAAAFZ010000045">
    <property type="protein sequence ID" value="GAA0588653.1"/>
    <property type="molecule type" value="Genomic_DNA"/>
</dbReference>
<organism evidence="1 2">
    <name type="scientific">Craurococcus roseus</name>
    <dbReference type="NCBI Taxonomy" id="77585"/>
    <lineage>
        <taxon>Bacteria</taxon>
        <taxon>Pseudomonadati</taxon>
        <taxon>Pseudomonadota</taxon>
        <taxon>Alphaproteobacteria</taxon>
        <taxon>Acetobacterales</taxon>
        <taxon>Acetobacteraceae</taxon>
        <taxon>Craurococcus</taxon>
    </lineage>
</organism>
<evidence type="ECO:0000313" key="2">
    <source>
        <dbReference type="Proteomes" id="UP001501588"/>
    </source>
</evidence>